<dbReference type="Proteomes" id="UP000460287">
    <property type="component" value="Unassembled WGS sequence"/>
</dbReference>
<dbReference type="NCBIfam" id="NF000934">
    <property type="entry name" value="PRK00092.3-1"/>
    <property type="match status" value="1"/>
</dbReference>
<dbReference type="GO" id="GO:0000028">
    <property type="term" value="P:ribosomal small subunit assembly"/>
    <property type="evidence" value="ECO:0007669"/>
    <property type="project" value="TreeGrafter"/>
</dbReference>
<keyword evidence="1 3" id="KW-0963">Cytoplasm</keyword>
<dbReference type="PANTHER" id="PTHR33867">
    <property type="entry name" value="RIBOSOME MATURATION FACTOR RIMP"/>
    <property type="match status" value="1"/>
</dbReference>
<gene>
    <name evidence="3 6" type="primary">rimP</name>
    <name evidence="6" type="ORF">FYJ33_01680</name>
</gene>
<evidence type="ECO:0000256" key="2">
    <source>
        <dbReference type="ARBA" id="ARBA00022517"/>
    </source>
</evidence>
<dbReference type="GO" id="GO:0006412">
    <property type="term" value="P:translation"/>
    <property type="evidence" value="ECO:0007669"/>
    <property type="project" value="TreeGrafter"/>
</dbReference>
<comment type="subcellular location">
    <subcellularLocation>
        <location evidence="3">Cytoplasm</location>
    </subcellularLocation>
</comment>
<dbReference type="InterPro" id="IPR036847">
    <property type="entry name" value="RimP_C_sf"/>
</dbReference>
<protein>
    <recommendedName>
        <fullName evidence="3">Ribosome maturation factor RimP</fullName>
    </recommendedName>
</protein>
<dbReference type="SUPFAM" id="SSF74942">
    <property type="entry name" value="YhbC-like, C-terminal domain"/>
    <property type="match status" value="1"/>
</dbReference>
<dbReference type="EMBL" id="VULX01000001">
    <property type="protein sequence ID" value="MSR90156.1"/>
    <property type="molecule type" value="Genomic_DNA"/>
</dbReference>
<dbReference type="Gene3D" id="3.30.300.70">
    <property type="entry name" value="RimP-like superfamily, N-terminal"/>
    <property type="match status" value="1"/>
</dbReference>
<evidence type="ECO:0000313" key="6">
    <source>
        <dbReference type="EMBL" id="MSR90156.1"/>
    </source>
</evidence>
<dbReference type="InterPro" id="IPR035956">
    <property type="entry name" value="RimP_N_sf"/>
</dbReference>
<proteinExistence type="inferred from homology"/>
<dbReference type="Pfam" id="PF02576">
    <property type="entry name" value="RimP_N"/>
    <property type="match status" value="1"/>
</dbReference>
<dbReference type="InterPro" id="IPR003728">
    <property type="entry name" value="Ribosome_maturation_RimP"/>
</dbReference>
<dbReference type="SUPFAM" id="SSF75420">
    <property type="entry name" value="YhbC-like, N-terminal domain"/>
    <property type="match status" value="1"/>
</dbReference>
<keyword evidence="7" id="KW-1185">Reference proteome</keyword>
<reference evidence="6 7" key="1">
    <citation type="submission" date="2019-08" db="EMBL/GenBank/DDBJ databases">
        <title>In-depth cultivation of the pig gut microbiome towards novel bacterial diversity and tailored functional studies.</title>
        <authorList>
            <person name="Wylensek D."/>
            <person name="Hitch T.C.A."/>
            <person name="Clavel T."/>
        </authorList>
    </citation>
    <scope>NUCLEOTIDE SEQUENCE [LARGE SCALE GENOMIC DNA]</scope>
    <source>
        <strain evidence="6 7">WCA-383-APC-5B</strain>
    </source>
</reference>
<organism evidence="6 7">
    <name type="scientific">Inconstantimicrobium porci</name>
    <dbReference type="NCBI Taxonomy" id="2652291"/>
    <lineage>
        <taxon>Bacteria</taxon>
        <taxon>Bacillati</taxon>
        <taxon>Bacillota</taxon>
        <taxon>Clostridia</taxon>
        <taxon>Eubacteriales</taxon>
        <taxon>Clostridiaceae</taxon>
        <taxon>Inconstantimicrobium</taxon>
    </lineage>
</organism>
<comment type="caution">
    <text evidence="6">The sequence shown here is derived from an EMBL/GenBank/DDBJ whole genome shotgun (WGS) entry which is preliminary data.</text>
</comment>
<dbReference type="FunFam" id="3.30.300.70:FF:000001">
    <property type="entry name" value="Ribosome maturation factor RimP"/>
    <property type="match status" value="1"/>
</dbReference>
<sequence>MLKDNLVSDITKMVEPIVIQLGYELYYIEYVKDHNDYYLRIYIDKPEGITLTDCEKVSRLVSDLLDEKDPIKDSYHLEVSSPGIFRQLFTDEHMKKYTGSDVKVKLSKAIDNKKHLKGILKDFSDDAVTLNVDGEDIELSREKIKSINLEGDL</sequence>
<evidence type="ECO:0000259" key="5">
    <source>
        <dbReference type="Pfam" id="PF17384"/>
    </source>
</evidence>
<dbReference type="InterPro" id="IPR028989">
    <property type="entry name" value="RimP_N"/>
</dbReference>
<evidence type="ECO:0000313" key="7">
    <source>
        <dbReference type="Proteomes" id="UP000460287"/>
    </source>
</evidence>
<accession>A0A7X2MW29</accession>
<dbReference type="Pfam" id="PF17384">
    <property type="entry name" value="DUF150_C"/>
    <property type="match status" value="1"/>
</dbReference>
<dbReference type="RefSeq" id="WP_154530029.1">
    <property type="nucleotide sequence ID" value="NZ_VULX01000001.1"/>
</dbReference>
<dbReference type="CDD" id="cd01734">
    <property type="entry name" value="YlxS_C"/>
    <property type="match status" value="1"/>
</dbReference>
<evidence type="ECO:0000259" key="4">
    <source>
        <dbReference type="Pfam" id="PF02576"/>
    </source>
</evidence>
<dbReference type="InterPro" id="IPR028998">
    <property type="entry name" value="RimP_C"/>
</dbReference>
<feature type="domain" description="Ribosome maturation factor RimP N-terminal" evidence="4">
    <location>
        <begin position="13"/>
        <end position="84"/>
    </location>
</feature>
<name>A0A7X2MW29_9CLOT</name>
<evidence type="ECO:0000256" key="1">
    <source>
        <dbReference type="ARBA" id="ARBA00022490"/>
    </source>
</evidence>
<dbReference type="AlphaFoldDB" id="A0A7X2MW29"/>
<comment type="similarity">
    <text evidence="3">Belongs to the RimP family.</text>
</comment>
<dbReference type="PANTHER" id="PTHR33867:SF1">
    <property type="entry name" value="RIBOSOME MATURATION FACTOR RIMP"/>
    <property type="match status" value="1"/>
</dbReference>
<dbReference type="Gene3D" id="2.30.30.180">
    <property type="entry name" value="Ribosome maturation factor RimP, C-terminal domain"/>
    <property type="match status" value="1"/>
</dbReference>
<dbReference type="HAMAP" id="MF_01077">
    <property type="entry name" value="RimP"/>
    <property type="match status" value="1"/>
</dbReference>
<feature type="domain" description="Ribosome maturation factor RimP C-terminal" evidence="5">
    <location>
        <begin position="88"/>
        <end position="151"/>
    </location>
</feature>
<keyword evidence="2 3" id="KW-0690">Ribosome biogenesis</keyword>
<evidence type="ECO:0000256" key="3">
    <source>
        <dbReference type="HAMAP-Rule" id="MF_01077"/>
    </source>
</evidence>
<dbReference type="GO" id="GO:0005829">
    <property type="term" value="C:cytosol"/>
    <property type="evidence" value="ECO:0007669"/>
    <property type="project" value="TreeGrafter"/>
</dbReference>
<comment type="function">
    <text evidence="3">Required for maturation of 30S ribosomal subunits.</text>
</comment>